<keyword evidence="10" id="KW-0249">Electron transport</keyword>
<feature type="signal peptide" evidence="19">
    <location>
        <begin position="1"/>
        <end position="24"/>
    </location>
</feature>
<dbReference type="GO" id="GO:0006120">
    <property type="term" value="P:mitochondrial electron transport, NADH to ubiquinone"/>
    <property type="evidence" value="ECO:0007669"/>
    <property type="project" value="TreeGrafter"/>
</dbReference>
<dbReference type="PANTHER" id="PTHR46552:SF1">
    <property type="entry name" value="NADH-UBIQUINONE OXIDOREDUCTASE CHAIN 2"/>
    <property type="match status" value="1"/>
</dbReference>
<evidence type="ECO:0000256" key="6">
    <source>
        <dbReference type="ARBA" id="ARBA00022660"/>
    </source>
</evidence>
<organism evidence="21">
    <name type="scientific">Mytilus coruscus</name>
    <name type="common">Sea mussel</name>
    <dbReference type="NCBI Taxonomy" id="42192"/>
    <lineage>
        <taxon>Eukaryota</taxon>
        <taxon>Metazoa</taxon>
        <taxon>Spiralia</taxon>
        <taxon>Lophotrochozoa</taxon>
        <taxon>Mollusca</taxon>
        <taxon>Bivalvia</taxon>
        <taxon>Autobranchia</taxon>
        <taxon>Pteriomorphia</taxon>
        <taxon>Mytilida</taxon>
        <taxon>Mytiloidea</taxon>
        <taxon>Mytilidae</taxon>
        <taxon>Mytilinae</taxon>
        <taxon>Mytilus</taxon>
    </lineage>
</organism>
<dbReference type="EC" id="7.1.1.2" evidence="3"/>
<evidence type="ECO:0000256" key="12">
    <source>
        <dbReference type="ARBA" id="ARBA00023027"/>
    </source>
</evidence>
<evidence type="ECO:0000256" key="9">
    <source>
        <dbReference type="ARBA" id="ARBA00022967"/>
    </source>
</evidence>
<dbReference type="EMBL" id="LR739070">
    <property type="protein sequence ID" value="VZR77763.1"/>
    <property type="molecule type" value="Genomic_DNA"/>
</dbReference>
<dbReference type="GO" id="GO:0005743">
    <property type="term" value="C:mitochondrial inner membrane"/>
    <property type="evidence" value="ECO:0007669"/>
    <property type="project" value="UniProtKB-SubCell"/>
</dbReference>
<reference evidence="21" key="1">
    <citation type="submission" date="2019-11" db="EMBL/GenBank/DDBJ databases">
        <authorList>
            <person name="Li R."/>
            <person name="Bekaert M."/>
        </authorList>
    </citation>
    <scope>NUCLEOTIDE SEQUENCE [LARGE SCALE GENOMIC DNA]</scope>
    <source>
        <strain evidence="21">Wild</strain>
    </source>
</reference>
<evidence type="ECO:0000256" key="10">
    <source>
        <dbReference type="ARBA" id="ARBA00022982"/>
    </source>
</evidence>
<gene>
    <name evidence="21" type="primary">nad2</name>
    <name evidence="21" type="ORF">MCOR_M25</name>
</gene>
<keyword evidence="6" id="KW-0679">Respiratory chain</keyword>
<keyword evidence="19" id="KW-0732">Signal</keyword>
<evidence type="ECO:0000256" key="13">
    <source>
        <dbReference type="ARBA" id="ARBA00023075"/>
    </source>
</evidence>
<geneLocation type="mitochondrion" evidence="21"/>
<keyword evidence="9" id="KW-1278">Translocase</keyword>
<evidence type="ECO:0000256" key="19">
    <source>
        <dbReference type="SAM" id="SignalP"/>
    </source>
</evidence>
<feature type="chain" id="PRO_5025510594" description="NADH-ubiquinone oxidoreductase chain 2" evidence="19">
    <location>
        <begin position="25"/>
        <end position="315"/>
    </location>
</feature>
<keyword evidence="7 18" id="KW-0812">Transmembrane</keyword>
<protein>
    <recommendedName>
        <fullName evidence="4">NADH-ubiquinone oxidoreductase chain 2</fullName>
        <ecNumber evidence="3">7.1.1.2</ecNumber>
    </recommendedName>
    <alternativeName>
        <fullName evidence="16">NADH dehydrogenase subunit 2</fullName>
    </alternativeName>
</protein>
<comment type="catalytic activity">
    <reaction evidence="17">
        <text>a ubiquinone + NADH + 5 H(+)(in) = a ubiquinol + NAD(+) + 4 H(+)(out)</text>
        <dbReference type="Rhea" id="RHEA:29091"/>
        <dbReference type="Rhea" id="RHEA-COMP:9565"/>
        <dbReference type="Rhea" id="RHEA-COMP:9566"/>
        <dbReference type="ChEBI" id="CHEBI:15378"/>
        <dbReference type="ChEBI" id="CHEBI:16389"/>
        <dbReference type="ChEBI" id="CHEBI:17976"/>
        <dbReference type="ChEBI" id="CHEBI:57540"/>
        <dbReference type="ChEBI" id="CHEBI:57945"/>
        <dbReference type="EC" id="7.1.1.2"/>
    </reaction>
</comment>
<comment type="subcellular location">
    <subcellularLocation>
        <location evidence="1">Mitochondrion inner membrane</location>
        <topology evidence="1">Multi-pass membrane protein</topology>
    </subcellularLocation>
</comment>
<comment type="similarity">
    <text evidence="2">Belongs to the complex I subunit 2 family.</text>
</comment>
<accession>A0A6C6XJY6</accession>
<dbReference type="InterPro" id="IPR050175">
    <property type="entry name" value="Complex_I_Subunit_2"/>
</dbReference>
<evidence type="ECO:0000259" key="20">
    <source>
        <dbReference type="Pfam" id="PF00361"/>
    </source>
</evidence>
<evidence type="ECO:0000256" key="18">
    <source>
        <dbReference type="SAM" id="Phobius"/>
    </source>
</evidence>
<feature type="transmembrane region" description="Helical" evidence="18">
    <location>
        <begin position="222"/>
        <end position="241"/>
    </location>
</feature>
<evidence type="ECO:0000256" key="17">
    <source>
        <dbReference type="ARBA" id="ARBA00049551"/>
    </source>
</evidence>
<dbReference type="GO" id="GO:0008137">
    <property type="term" value="F:NADH dehydrogenase (ubiquinone) activity"/>
    <property type="evidence" value="ECO:0007669"/>
    <property type="project" value="UniProtKB-EC"/>
</dbReference>
<evidence type="ECO:0000256" key="14">
    <source>
        <dbReference type="ARBA" id="ARBA00023128"/>
    </source>
</evidence>
<keyword evidence="5" id="KW-0813">Transport</keyword>
<evidence type="ECO:0000256" key="11">
    <source>
        <dbReference type="ARBA" id="ARBA00022989"/>
    </source>
</evidence>
<keyword evidence="8" id="KW-0999">Mitochondrion inner membrane</keyword>
<evidence type="ECO:0000256" key="1">
    <source>
        <dbReference type="ARBA" id="ARBA00004448"/>
    </source>
</evidence>
<dbReference type="Pfam" id="PF00361">
    <property type="entry name" value="Proton_antipo_M"/>
    <property type="match status" value="1"/>
</dbReference>
<name>A0A6C6XJY6_MYTCO</name>
<dbReference type="InterPro" id="IPR001750">
    <property type="entry name" value="ND/Mrp_TM"/>
</dbReference>
<feature type="transmembrane region" description="Helical" evidence="18">
    <location>
        <begin position="133"/>
        <end position="160"/>
    </location>
</feature>
<feature type="transmembrane region" description="Helical" evidence="18">
    <location>
        <begin position="247"/>
        <end position="273"/>
    </location>
</feature>
<dbReference type="PANTHER" id="PTHR46552">
    <property type="entry name" value="NADH-UBIQUINONE OXIDOREDUCTASE CHAIN 2"/>
    <property type="match status" value="1"/>
</dbReference>
<evidence type="ECO:0000256" key="7">
    <source>
        <dbReference type="ARBA" id="ARBA00022692"/>
    </source>
</evidence>
<feature type="domain" description="NADH:quinone oxidoreductase/Mrp antiporter transmembrane" evidence="20">
    <location>
        <begin position="89"/>
        <end position="266"/>
    </location>
</feature>
<evidence type="ECO:0000256" key="15">
    <source>
        <dbReference type="ARBA" id="ARBA00023136"/>
    </source>
</evidence>
<evidence type="ECO:0000256" key="5">
    <source>
        <dbReference type="ARBA" id="ARBA00022448"/>
    </source>
</evidence>
<keyword evidence="11 18" id="KW-1133">Transmembrane helix</keyword>
<proteinExistence type="inferred from homology"/>
<evidence type="ECO:0000256" key="3">
    <source>
        <dbReference type="ARBA" id="ARBA00012944"/>
    </source>
</evidence>
<evidence type="ECO:0000313" key="21">
    <source>
        <dbReference type="EMBL" id="VZR77763.1"/>
    </source>
</evidence>
<evidence type="ECO:0000256" key="2">
    <source>
        <dbReference type="ARBA" id="ARBA00007012"/>
    </source>
</evidence>
<feature type="transmembrane region" description="Helical" evidence="18">
    <location>
        <begin position="180"/>
        <end position="210"/>
    </location>
</feature>
<sequence>MVSFVMSPMKVMSMSMMVIGTVLSVSSEELVGVWLGMELNLYGFLVVMNPDGHYIPEPCVKYFVVQSTGSILMLGGFVLLMQQFVVSGLMMSVTGTVLKSGISPLHSWVPSTIKNSSWLASGLMLTWQKVAPLVLLSMIMPLSGMWLVIGLMAMIGALGGLNQNSVRVMSAYSSFVHTSWMLLGLTWSSVVFVSYFLVYSMSVGLFFYGCSLMNKLSMSSQLSGAASGMGLLMLMGMPPFLGFLAKVLVFLMTSSSVIVLCIVGSVISLKYYIDFFYSMVMKSLTDKSKSGVKSMWMLVIIMNLMGGVVILVSFL</sequence>
<keyword evidence="13" id="KW-0830">Ubiquinone</keyword>
<evidence type="ECO:0000256" key="16">
    <source>
        <dbReference type="ARBA" id="ARBA00031028"/>
    </source>
</evidence>
<feature type="transmembrane region" description="Helical" evidence="18">
    <location>
        <begin position="294"/>
        <end position="314"/>
    </location>
</feature>
<keyword evidence="15 18" id="KW-0472">Membrane</keyword>
<evidence type="ECO:0000256" key="8">
    <source>
        <dbReference type="ARBA" id="ARBA00022792"/>
    </source>
</evidence>
<dbReference type="AlphaFoldDB" id="A0A6C6XJY6"/>
<evidence type="ECO:0000256" key="4">
    <source>
        <dbReference type="ARBA" id="ARBA00021008"/>
    </source>
</evidence>
<keyword evidence="12" id="KW-0520">NAD</keyword>
<keyword evidence="14 21" id="KW-0496">Mitochondrion</keyword>